<dbReference type="EMBL" id="JAMGBA010000001">
    <property type="protein sequence ID" value="MCL6698442.1"/>
    <property type="molecule type" value="Genomic_DNA"/>
</dbReference>
<dbReference type="PANTHER" id="PTHR43877">
    <property type="entry name" value="AMINOALKYLPHOSPHONATE N-ACETYLTRANSFERASE-RELATED-RELATED"/>
    <property type="match status" value="1"/>
</dbReference>
<dbReference type="InterPro" id="IPR050832">
    <property type="entry name" value="Bact_Acetyltransf"/>
</dbReference>
<accession>A0ABT0RTU5</accession>
<dbReference type="InterPro" id="IPR000182">
    <property type="entry name" value="GNAT_dom"/>
</dbReference>
<keyword evidence="5" id="KW-1185">Reference proteome</keyword>
<keyword evidence="1" id="KW-0808">Transferase</keyword>
<proteinExistence type="predicted"/>
<evidence type="ECO:0000256" key="2">
    <source>
        <dbReference type="ARBA" id="ARBA00023315"/>
    </source>
</evidence>
<keyword evidence="2" id="KW-0012">Acyltransferase</keyword>
<dbReference type="PROSITE" id="PS51186">
    <property type="entry name" value="GNAT"/>
    <property type="match status" value="1"/>
</dbReference>
<dbReference type="Pfam" id="PF00583">
    <property type="entry name" value="Acetyltransf_1"/>
    <property type="match status" value="1"/>
</dbReference>
<dbReference type="RefSeq" id="WP_249903782.1">
    <property type="nucleotide sequence ID" value="NZ_JAMGBA010000001.1"/>
</dbReference>
<organism evidence="4 5">
    <name type="scientific">Sphingomonas caseinilyticus</name>
    <dbReference type="NCBI Taxonomy" id="2908205"/>
    <lineage>
        <taxon>Bacteria</taxon>
        <taxon>Pseudomonadati</taxon>
        <taxon>Pseudomonadota</taxon>
        <taxon>Alphaproteobacteria</taxon>
        <taxon>Sphingomonadales</taxon>
        <taxon>Sphingomonadaceae</taxon>
        <taxon>Sphingomonas</taxon>
    </lineage>
</organism>
<evidence type="ECO:0000313" key="5">
    <source>
        <dbReference type="Proteomes" id="UP001203410"/>
    </source>
</evidence>
<reference evidence="4 5" key="1">
    <citation type="submission" date="2022-05" db="EMBL/GenBank/DDBJ databases">
        <authorList>
            <person name="Jo J.-H."/>
            <person name="Im W.-T."/>
        </authorList>
    </citation>
    <scope>NUCLEOTIDE SEQUENCE [LARGE SCALE GENOMIC DNA]</scope>
    <source>
        <strain evidence="4 5">NSE70-1</strain>
    </source>
</reference>
<dbReference type="PANTHER" id="PTHR43877:SF1">
    <property type="entry name" value="ACETYLTRANSFERASE"/>
    <property type="match status" value="1"/>
</dbReference>
<evidence type="ECO:0000256" key="1">
    <source>
        <dbReference type="ARBA" id="ARBA00022679"/>
    </source>
</evidence>
<evidence type="ECO:0000259" key="3">
    <source>
        <dbReference type="PROSITE" id="PS51186"/>
    </source>
</evidence>
<gene>
    <name evidence="4" type="ORF">LZ496_06550</name>
</gene>
<dbReference type="CDD" id="cd04301">
    <property type="entry name" value="NAT_SF"/>
    <property type="match status" value="1"/>
</dbReference>
<dbReference type="SUPFAM" id="SSF55729">
    <property type="entry name" value="Acyl-CoA N-acyltransferases (Nat)"/>
    <property type="match status" value="1"/>
</dbReference>
<sequence length="149" mass="16371">MSGHAELSIRLALPEEREALEALQRRASLALGEYNEQLEAEPDAIQLPMEQIERGEVIVAELGDCIAGFAAVIIDDFEAELDGLFVEPDLWRRGVGAALIDVAVHEARRQGLSMTVIANPSAQEFYEKCGFTVEGEAQTRFGPALRMSR</sequence>
<dbReference type="Gene3D" id="3.40.630.30">
    <property type="match status" value="1"/>
</dbReference>
<comment type="caution">
    <text evidence="4">The sequence shown here is derived from an EMBL/GenBank/DDBJ whole genome shotgun (WGS) entry which is preliminary data.</text>
</comment>
<name>A0ABT0RTU5_9SPHN</name>
<protein>
    <submittedName>
        <fullName evidence="4">GNAT family N-acetyltransferase</fullName>
    </submittedName>
</protein>
<evidence type="ECO:0000313" key="4">
    <source>
        <dbReference type="EMBL" id="MCL6698442.1"/>
    </source>
</evidence>
<feature type="domain" description="N-acetyltransferase" evidence="3">
    <location>
        <begin position="7"/>
        <end position="149"/>
    </location>
</feature>
<dbReference type="InterPro" id="IPR016181">
    <property type="entry name" value="Acyl_CoA_acyltransferase"/>
</dbReference>
<dbReference type="Proteomes" id="UP001203410">
    <property type="component" value="Unassembled WGS sequence"/>
</dbReference>